<dbReference type="PANTHER" id="PTHR42970:SF1">
    <property type="entry name" value="PECTATE LYASE C-RELATED"/>
    <property type="match status" value="1"/>
</dbReference>
<evidence type="ECO:0000313" key="5">
    <source>
        <dbReference type="EMBL" id="HIT40287.1"/>
    </source>
</evidence>
<dbReference type="EMBL" id="DVKT01000071">
    <property type="protein sequence ID" value="HIT40287.1"/>
    <property type="molecule type" value="Genomic_DNA"/>
</dbReference>
<accession>A0A9D1KFB1</accession>
<keyword evidence="1" id="KW-0479">Metal-binding</keyword>
<evidence type="ECO:0000256" key="1">
    <source>
        <dbReference type="ARBA" id="ARBA00022723"/>
    </source>
</evidence>
<dbReference type="PANTHER" id="PTHR42970">
    <property type="entry name" value="PECTATE LYASE C-RELATED"/>
    <property type="match status" value="1"/>
</dbReference>
<evidence type="ECO:0000256" key="4">
    <source>
        <dbReference type="SAM" id="SignalP"/>
    </source>
</evidence>
<dbReference type="InterPro" id="IPR052063">
    <property type="entry name" value="Polysaccharide_Lyase_1"/>
</dbReference>
<dbReference type="Proteomes" id="UP000886722">
    <property type="component" value="Unassembled WGS sequence"/>
</dbReference>
<organism evidence="5 6">
    <name type="scientific">Candidatus Caccoplasma intestinavium</name>
    <dbReference type="NCBI Taxonomy" id="2840716"/>
    <lineage>
        <taxon>Bacteria</taxon>
        <taxon>Pseudomonadati</taxon>
        <taxon>Bacteroidota</taxon>
        <taxon>Bacteroidia</taxon>
        <taxon>Bacteroidales</taxon>
        <taxon>Bacteroidaceae</taxon>
        <taxon>Bacteroidaceae incertae sedis</taxon>
        <taxon>Candidatus Caccoplasma</taxon>
    </lineage>
</organism>
<dbReference type="Gene3D" id="2.160.20.10">
    <property type="entry name" value="Single-stranded right-handed beta-helix, Pectin lyase-like"/>
    <property type="match status" value="1"/>
</dbReference>
<reference evidence="5" key="2">
    <citation type="journal article" date="2021" name="PeerJ">
        <title>Extensive microbial diversity within the chicken gut microbiome revealed by metagenomics and culture.</title>
        <authorList>
            <person name="Gilroy R."/>
            <person name="Ravi A."/>
            <person name="Getino M."/>
            <person name="Pursley I."/>
            <person name="Horton D.L."/>
            <person name="Alikhan N.F."/>
            <person name="Baker D."/>
            <person name="Gharbi K."/>
            <person name="Hall N."/>
            <person name="Watson M."/>
            <person name="Adriaenssens E.M."/>
            <person name="Foster-Nyarko E."/>
            <person name="Jarju S."/>
            <person name="Secka A."/>
            <person name="Antonio M."/>
            <person name="Oren A."/>
            <person name="Chaudhuri R.R."/>
            <person name="La Ragione R."/>
            <person name="Hildebrand F."/>
            <person name="Pallen M.J."/>
        </authorList>
    </citation>
    <scope>NUCLEOTIDE SEQUENCE</scope>
    <source>
        <strain evidence="5">21143</strain>
    </source>
</reference>
<dbReference type="SUPFAM" id="SSF51126">
    <property type="entry name" value="Pectin lyase-like"/>
    <property type="match status" value="1"/>
</dbReference>
<reference evidence="5" key="1">
    <citation type="submission" date="2020-10" db="EMBL/GenBank/DDBJ databases">
        <authorList>
            <person name="Gilroy R."/>
        </authorList>
    </citation>
    <scope>NUCLEOTIDE SEQUENCE</scope>
    <source>
        <strain evidence="5">21143</strain>
    </source>
</reference>
<dbReference type="GO" id="GO:0046872">
    <property type="term" value="F:metal ion binding"/>
    <property type="evidence" value="ECO:0007669"/>
    <property type="project" value="UniProtKB-KW"/>
</dbReference>
<dbReference type="AlphaFoldDB" id="A0A9D1KFB1"/>
<feature type="signal peptide" evidence="4">
    <location>
        <begin position="1"/>
        <end position="20"/>
    </location>
</feature>
<protein>
    <submittedName>
        <fullName evidence="5">Pectate lyase</fullName>
    </submittedName>
</protein>
<comment type="caution">
    <text evidence="5">The sequence shown here is derived from an EMBL/GenBank/DDBJ whole genome shotgun (WGS) entry which is preliminary data.</text>
</comment>
<feature type="chain" id="PRO_5039248597" evidence="4">
    <location>
        <begin position="21"/>
        <end position="703"/>
    </location>
</feature>
<keyword evidence="4" id="KW-0732">Signal</keyword>
<feature type="region of interest" description="Disordered" evidence="3">
    <location>
        <begin position="431"/>
        <end position="466"/>
    </location>
</feature>
<dbReference type="GO" id="GO:0016829">
    <property type="term" value="F:lyase activity"/>
    <property type="evidence" value="ECO:0007669"/>
    <property type="project" value="UniProtKB-KW"/>
</dbReference>
<gene>
    <name evidence="5" type="ORF">IAD06_09685</name>
</gene>
<dbReference type="InterPro" id="IPR011050">
    <property type="entry name" value="Pectin_lyase_fold/virulence"/>
</dbReference>
<keyword evidence="2" id="KW-0325">Glycoprotein</keyword>
<dbReference type="InterPro" id="IPR012334">
    <property type="entry name" value="Pectin_lyas_fold"/>
</dbReference>
<name>A0A9D1KFB1_9BACT</name>
<keyword evidence="5" id="KW-0456">Lyase</keyword>
<evidence type="ECO:0000256" key="2">
    <source>
        <dbReference type="ARBA" id="ARBA00023180"/>
    </source>
</evidence>
<proteinExistence type="predicted"/>
<sequence>MKKVLLFILCFCATITVSWAEDLPAFPGAEGFGRYVTGGRGGVVYHVTNLNDSGEGSLRWAIGQKEPRTIVFDVSGTIFLKSSLGISNGNVTIAGQTAPGDGICIAGYPFTINANNVILRFLRFRLGNENVAYHEGDGLGGMDRANIMVDHCSISWSIDECCSVYGNENMTVQWCIISQSLRNSGHSKGNHGYGGNWGGKGSSYHHNLLCHHESRTPRLGPRPSTQEEELLDMRNNVIYNWAGNGCYGGEGMDVNIYNNYYKPGPATRKKGGAVQYRIAAINIRTLDYCTDDNGKPNGWYPMLHHWGKFYVDGNVIDGNEEVTRDNWTKGIYAQIDKNGNDGTFTSVTKDTMRLDAPLDFYATTTHTAQVAYEKVLQYAGASLSRDAIDSIMVYDTRNNKASFTGGGGNLPGIINSQEDCVYNGTSAWPELKSETAPLDSDRDGMPDEWERENGLDPNDPEDRNKTNEEGYTMLEVYMNSLVADIMDGCTSDGELLGKIKDSANDPTPTDYEISQISYMSGDSKTWSFSDGYTITNAKNKGYAGGKNNTIKYSAGVPFTVTLPEGKRVTAVKIEGYANDDAASSYLSQLGDKKYTQSDGYTFQSRVPSIVMSTYNIPLEEPLTGSFVFSFGGAQQCAILTLTTENINTGGVVDVKIKAKDPHRLVDVYNVAGVVVLKQIRYSEAFTVLPQGFYIIDGEKVIIN</sequence>
<evidence type="ECO:0000256" key="3">
    <source>
        <dbReference type="SAM" id="MobiDB-lite"/>
    </source>
</evidence>
<evidence type="ECO:0000313" key="6">
    <source>
        <dbReference type="Proteomes" id="UP000886722"/>
    </source>
</evidence>